<comment type="caution">
    <text evidence="2">The sequence shown here is derived from an EMBL/GenBank/DDBJ whole genome shotgun (WGS) entry which is preliminary data.</text>
</comment>
<dbReference type="EMBL" id="CAJNDS010000321">
    <property type="protein sequence ID" value="CAE7191974.1"/>
    <property type="molecule type" value="Genomic_DNA"/>
</dbReference>
<proteinExistence type="predicted"/>
<accession>A0A812J0W5</accession>
<feature type="region of interest" description="Disordered" evidence="1">
    <location>
        <begin position="437"/>
        <end position="464"/>
    </location>
</feature>
<evidence type="ECO:0000313" key="3">
    <source>
        <dbReference type="Proteomes" id="UP000604046"/>
    </source>
</evidence>
<dbReference type="AlphaFoldDB" id="A0A812J0W5"/>
<organism evidence="2 3">
    <name type="scientific">Symbiodinium natans</name>
    <dbReference type="NCBI Taxonomy" id="878477"/>
    <lineage>
        <taxon>Eukaryota</taxon>
        <taxon>Sar</taxon>
        <taxon>Alveolata</taxon>
        <taxon>Dinophyceae</taxon>
        <taxon>Suessiales</taxon>
        <taxon>Symbiodiniaceae</taxon>
        <taxon>Symbiodinium</taxon>
    </lineage>
</organism>
<feature type="region of interest" description="Disordered" evidence="1">
    <location>
        <begin position="484"/>
        <end position="514"/>
    </location>
</feature>
<reference evidence="2" key="1">
    <citation type="submission" date="2021-02" db="EMBL/GenBank/DDBJ databases">
        <authorList>
            <person name="Dougan E. K."/>
            <person name="Rhodes N."/>
            <person name="Thang M."/>
            <person name="Chan C."/>
        </authorList>
    </citation>
    <scope>NUCLEOTIDE SEQUENCE</scope>
</reference>
<dbReference type="OrthoDB" id="10391989at2759"/>
<keyword evidence="3" id="KW-1185">Reference proteome</keyword>
<name>A0A812J0W5_9DINO</name>
<gene>
    <name evidence="2" type="ORF">SNAT2548_LOCUS5098</name>
</gene>
<evidence type="ECO:0000256" key="1">
    <source>
        <dbReference type="SAM" id="MobiDB-lite"/>
    </source>
</evidence>
<sequence>MAGEFLDPVPGLVQRACDALAQAFAATCPEHLSVKQSDWCVGARACHQQCMLKAWYHETGDPMFQERSRACAGRCMAWDRCRWPNPDAEYWRGHWFTRSEEVDMRRLGYHAQHCPLWAHRNVAEQMHMRCQANVFEESQVVWMSAALETLSAGVAMLSNSKPTSSDLWQFSLRIETMIHVLTPGKLGTACRARHLVDPWWTSSPRSYACPRRDAVPVVANTLACARADLQTAFEHLCTANVLGSLFVFKSFRTASSSLAAAPVGLVLTQRDVEPAEQDPEDEVSFPAVIQSVTHEDPPAIIPEDEARTLVTIQEADFVQRMIGAAPAAVEQTGDSIIWGRVNRNTAEMWNEFLTGPSLRRCRHELAASGYAIRTPEGSLMLVHPWQYADVMRAVVAEQLTASDIIFSASMEYLVEEAFDRVQGQGAWMRSQQPLNMIEGGSSSAQPGSVASALQSHSGPSSSSTELAGLLEVRRTMFVWAPFSPDGPATASTTDAHSGEGPNPRRSIHRVSAGQ</sequence>
<protein>
    <submittedName>
        <fullName evidence="2">Uncharacterized protein</fullName>
    </submittedName>
</protein>
<dbReference type="Proteomes" id="UP000604046">
    <property type="component" value="Unassembled WGS sequence"/>
</dbReference>
<evidence type="ECO:0000313" key="2">
    <source>
        <dbReference type="EMBL" id="CAE7191974.1"/>
    </source>
</evidence>